<dbReference type="Pfam" id="PF07645">
    <property type="entry name" value="EGF_CA"/>
    <property type="match status" value="1"/>
</dbReference>
<evidence type="ECO:0000256" key="5">
    <source>
        <dbReference type="PROSITE-ProRule" id="PRU00076"/>
    </source>
</evidence>
<reference evidence="11" key="1">
    <citation type="submission" date="2021-04" db="EMBL/GenBank/DDBJ databases">
        <authorList>
            <consortium name="Wellcome Sanger Institute Data Sharing"/>
        </authorList>
    </citation>
    <scope>NUCLEOTIDE SEQUENCE [LARGE SCALE GENOMIC DNA]</scope>
</reference>
<evidence type="ECO:0000256" key="7">
    <source>
        <dbReference type="SAM" id="Phobius"/>
    </source>
</evidence>
<accession>A0A7N6F9Y8</accession>
<keyword evidence="3" id="KW-0677">Repeat</keyword>
<evidence type="ECO:0000256" key="2">
    <source>
        <dbReference type="ARBA" id="ARBA00022729"/>
    </source>
</evidence>
<dbReference type="PROSITE" id="PS01180">
    <property type="entry name" value="CUB"/>
    <property type="match status" value="1"/>
</dbReference>
<feature type="region of interest" description="Disordered" evidence="6">
    <location>
        <begin position="174"/>
        <end position="213"/>
    </location>
</feature>
<dbReference type="Ensembl" id="ENSATET00000061878.2">
    <property type="protein sequence ID" value="ENSATEP00000045817.2"/>
    <property type="gene ID" value="ENSATEG00000019677.3"/>
</dbReference>
<feature type="domain" description="EGF-like" evidence="10">
    <location>
        <begin position="501"/>
        <end position="539"/>
    </location>
</feature>
<dbReference type="Proteomes" id="UP000265040">
    <property type="component" value="Chromosome 1"/>
</dbReference>
<feature type="signal peptide" evidence="8">
    <location>
        <begin position="1"/>
        <end position="18"/>
    </location>
</feature>
<evidence type="ECO:0000259" key="9">
    <source>
        <dbReference type="PROSITE" id="PS01180"/>
    </source>
</evidence>
<feature type="transmembrane region" description="Helical" evidence="7">
    <location>
        <begin position="564"/>
        <end position="587"/>
    </location>
</feature>
<keyword evidence="1 5" id="KW-0245">EGF-like domain</keyword>
<dbReference type="PROSITE" id="PS01187">
    <property type="entry name" value="EGF_CA"/>
    <property type="match status" value="1"/>
</dbReference>
<keyword evidence="7" id="KW-0812">Transmembrane</keyword>
<evidence type="ECO:0000313" key="12">
    <source>
        <dbReference type="Proteomes" id="UP000265040"/>
    </source>
</evidence>
<dbReference type="SUPFAM" id="SSF57196">
    <property type="entry name" value="EGF/Laminin"/>
    <property type="match status" value="1"/>
</dbReference>
<evidence type="ECO:0000256" key="3">
    <source>
        <dbReference type="ARBA" id="ARBA00022737"/>
    </source>
</evidence>
<dbReference type="InterPro" id="IPR000859">
    <property type="entry name" value="CUB_dom"/>
</dbReference>
<dbReference type="InterPro" id="IPR000742">
    <property type="entry name" value="EGF"/>
</dbReference>
<dbReference type="FunFam" id="2.10.25.10:FF:000038">
    <property type="entry name" value="Fibrillin 2"/>
    <property type="match status" value="1"/>
</dbReference>
<reference evidence="11" key="3">
    <citation type="submission" date="2025-09" db="UniProtKB">
        <authorList>
            <consortium name="Ensembl"/>
        </authorList>
    </citation>
    <scope>IDENTIFICATION</scope>
</reference>
<dbReference type="SMART" id="SM00179">
    <property type="entry name" value="EGF_CA"/>
    <property type="match status" value="1"/>
</dbReference>
<dbReference type="GO" id="GO:0005509">
    <property type="term" value="F:calcium ion binding"/>
    <property type="evidence" value="ECO:0007669"/>
    <property type="project" value="InterPro"/>
</dbReference>
<dbReference type="CDD" id="cd00041">
    <property type="entry name" value="CUB"/>
    <property type="match status" value="1"/>
</dbReference>
<evidence type="ECO:0008006" key="13">
    <source>
        <dbReference type="Google" id="ProtNLM"/>
    </source>
</evidence>
<evidence type="ECO:0000256" key="1">
    <source>
        <dbReference type="ARBA" id="ARBA00022536"/>
    </source>
</evidence>
<organism evidence="11 12">
    <name type="scientific">Anabas testudineus</name>
    <name type="common">Climbing perch</name>
    <name type="synonym">Anthias testudineus</name>
    <dbReference type="NCBI Taxonomy" id="64144"/>
    <lineage>
        <taxon>Eukaryota</taxon>
        <taxon>Metazoa</taxon>
        <taxon>Chordata</taxon>
        <taxon>Craniata</taxon>
        <taxon>Vertebrata</taxon>
        <taxon>Euteleostomi</taxon>
        <taxon>Actinopterygii</taxon>
        <taxon>Neopterygii</taxon>
        <taxon>Teleostei</taxon>
        <taxon>Neoteleostei</taxon>
        <taxon>Acanthomorphata</taxon>
        <taxon>Anabantaria</taxon>
        <taxon>Anabantiformes</taxon>
        <taxon>Anabantoidei</taxon>
        <taxon>Anabantidae</taxon>
        <taxon>Anabas</taxon>
    </lineage>
</organism>
<feature type="region of interest" description="Disordered" evidence="6">
    <location>
        <begin position="232"/>
        <end position="358"/>
    </location>
</feature>
<dbReference type="SMART" id="SM00042">
    <property type="entry name" value="CUB"/>
    <property type="match status" value="1"/>
</dbReference>
<evidence type="ECO:0000259" key="10">
    <source>
        <dbReference type="PROSITE" id="PS50026"/>
    </source>
</evidence>
<reference evidence="11" key="2">
    <citation type="submission" date="2025-08" db="UniProtKB">
        <authorList>
            <consortium name="Ensembl"/>
        </authorList>
    </citation>
    <scope>IDENTIFICATION</scope>
</reference>
<keyword evidence="2 8" id="KW-0732">Signal</keyword>
<evidence type="ECO:0000313" key="11">
    <source>
        <dbReference type="Ensembl" id="ENSATEP00000045817.2"/>
    </source>
</evidence>
<evidence type="ECO:0000256" key="8">
    <source>
        <dbReference type="SAM" id="SignalP"/>
    </source>
</evidence>
<keyword evidence="7" id="KW-1133">Transmembrane helix</keyword>
<dbReference type="PROSITE" id="PS50026">
    <property type="entry name" value="EGF_3"/>
    <property type="match status" value="1"/>
</dbReference>
<dbReference type="InterPro" id="IPR035914">
    <property type="entry name" value="Sperma_CUB_dom_sf"/>
</dbReference>
<name>A0A7N6F9Y8_ANATE</name>
<dbReference type="InterPro" id="IPR001881">
    <property type="entry name" value="EGF-like_Ca-bd_dom"/>
</dbReference>
<keyword evidence="12" id="KW-1185">Reference proteome</keyword>
<dbReference type="InterPro" id="IPR000152">
    <property type="entry name" value="EGF-type_Asp/Asn_hydroxyl_site"/>
</dbReference>
<dbReference type="InterPro" id="IPR049883">
    <property type="entry name" value="NOTCH1_EGF-like"/>
</dbReference>
<comment type="caution">
    <text evidence="5">Lacks conserved residue(s) required for the propagation of feature annotation.</text>
</comment>
<protein>
    <recommendedName>
        <fullName evidence="13">CUB domain-containing protein</fullName>
    </recommendedName>
</protein>
<dbReference type="AlphaFoldDB" id="A0A7N6F9Y8"/>
<feature type="compositionally biased region" description="Polar residues" evidence="6">
    <location>
        <begin position="327"/>
        <end position="348"/>
    </location>
</feature>
<feature type="region of interest" description="Disordered" evidence="6">
    <location>
        <begin position="604"/>
        <end position="633"/>
    </location>
</feature>
<keyword evidence="4" id="KW-1015">Disulfide bond</keyword>
<evidence type="ECO:0000256" key="4">
    <source>
        <dbReference type="ARBA" id="ARBA00023157"/>
    </source>
</evidence>
<feature type="domain" description="CUB" evidence="9">
    <location>
        <begin position="45"/>
        <end position="156"/>
    </location>
</feature>
<evidence type="ECO:0000256" key="6">
    <source>
        <dbReference type="SAM" id="MobiDB-lite"/>
    </source>
</evidence>
<dbReference type="CDD" id="cd00054">
    <property type="entry name" value="EGF_CA"/>
    <property type="match status" value="1"/>
</dbReference>
<dbReference type="PROSITE" id="PS00010">
    <property type="entry name" value="ASX_HYDROXYL"/>
    <property type="match status" value="1"/>
</dbReference>
<dbReference type="SMART" id="SM00181">
    <property type="entry name" value="EGF"/>
    <property type="match status" value="1"/>
</dbReference>
<dbReference type="GeneTree" id="ENSGT01110000267296"/>
<dbReference type="Gene3D" id="2.60.120.290">
    <property type="entry name" value="Spermadhesin, CUB domain"/>
    <property type="match status" value="1"/>
</dbReference>
<dbReference type="Gene3D" id="2.10.25.10">
    <property type="entry name" value="Laminin"/>
    <property type="match status" value="1"/>
</dbReference>
<sequence length="711" mass="78494">MRLILLLILGLFWKHCDTQVNREEANGPPDGPGGDDGAFFALRSCHQLLNSDKAEFFSPDYLCSNPPLWCNWTIQVDPGKRIQLDLEDLTPDDACHLKQDQIHVDEPAGQFGGHKVLQKCWREAKYTSSSNIVHVVLLIGQPILPYRGFFGRYQAFGPLVVYNPLEGFAERSRKPSTRLDDLGLDSEIGPGINGEQMESDLPEDPSPANSDVMRDYYDQGAVLTDELPWEAEEVSENDHHVDPVTAGPTVPASTQRTSRSGRGLSHMPSTQSAIYAVSPKHKHDQNPELKPATHNQTPRRRNVEEAAGEPSVPETNTQSWRGDKMSADSSHNGNRSESSEGSDQNPATSGGPESEDIEQVHPHPSMVELLSDYRGNSNVRNHSVNPHLPGDQLFEAAVEVDFSQDLDESWDNQARSLLLSVKALIREKLETTHVLLSMSSKRIKRLNAGVLYILWLQIRQEPGTLQVHRSVHSTLQGLISTSIYLRENHGKAVVMSVSTADVNECGTQLVLCDINADCVNQFGSYSCHCRPGFRDVSRLGSGGTICMDVKAAGCSSGLSPETKGVYVLFFLLSCFILMPLVVVGILYHRHHRGTFLVRCHSSSTSSPDLSNDNHHHDDNYSYPAESDLPPPTPSYSWPQRWLAAGEGAPSGRGRTSAAFQLTAATSQLRGITGEWEAVTLLHLNYFISVLMSDTVVHCSICPIKVTSKQHF</sequence>
<proteinExistence type="predicted"/>
<dbReference type="InterPro" id="IPR018097">
    <property type="entry name" value="EGF_Ca-bd_CS"/>
</dbReference>
<dbReference type="SUPFAM" id="SSF49854">
    <property type="entry name" value="Spermadhesin, CUB domain"/>
    <property type="match status" value="1"/>
</dbReference>
<feature type="chain" id="PRO_5043736421" description="CUB domain-containing protein" evidence="8">
    <location>
        <begin position="19"/>
        <end position="711"/>
    </location>
</feature>
<keyword evidence="7" id="KW-0472">Membrane</keyword>
<feature type="compositionally biased region" description="Polar residues" evidence="6">
    <location>
        <begin position="251"/>
        <end position="260"/>
    </location>
</feature>
<dbReference type="GO" id="GO:0030855">
    <property type="term" value="P:epithelial cell differentiation"/>
    <property type="evidence" value="ECO:0007669"/>
    <property type="project" value="UniProtKB-ARBA"/>
</dbReference>